<dbReference type="InterPro" id="IPR023214">
    <property type="entry name" value="HAD_sf"/>
</dbReference>
<dbReference type="Gene3D" id="1.10.150.240">
    <property type="entry name" value="Putative phosphatase, domain 2"/>
    <property type="match status" value="1"/>
</dbReference>
<dbReference type="InterPro" id="IPR023198">
    <property type="entry name" value="PGP-like_dom2"/>
</dbReference>
<dbReference type="SUPFAM" id="SSF56784">
    <property type="entry name" value="HAD-like"/>
    <property type="match status" value="1"/>
</dbReference>
<dbReference type="RefSeq" id="WP_229836637.1">
    <property type="nucleotide sequence ID" value="NZ_BMZS01000003.1"/>
</dbReference>
<reference evidence="5" key="2">
    <citation type="submission" date="2020-09" db="EMBL/GenBank/DDBJ databases">
        <authorList>
            <person name="Sun Q."/>
            <person name="Kim S."/>
        </authorList>
    </citation>
    <scope>NUCLEOTIDE SEQUENCE</scope>
    <source>
        <strain evidence="5">KCTC 42651</strain>
    </source>
</reference>
<dbReference type="EMBL" id="BMZS01000003">
    <property type="protein sequence ID" value="GHD46457.1"/>
    <property type="molecule type" value="Genomic_DNA"/>
</dbReference>
<dbReference type="InterPro" id="IPR006439">
    <property type="entry name" value="HAD-SF_hydro_IA"/>
</dbReference>
<dbReference type="PANTHER" id="PTHR46193">
    <property type="entry name" value="6-PHOSPHOGLUCONATE PHOSPHATASE"/>
    <property type="match status" value="1"/>
</dbReference>
<evidence type="ECO:0000313" key="5">
    <source>
        <dbReference type="EMBL" id="GHD46457.1"/>
    </source>
</evidence>
<keyword evidence="3" id="KW-0479">Metal-binding</keyword>
<evidence type="ECO:0000256" key="1">
    <source>
        <dbReference type="ARBA" id="ARBA00001946"/>
    </source>
</evidence>
<dbReference type="InterPro" id="IPR051600">
    <property type="entry name" value="Beta-PGM-like"/>
</dbReference>
<dbReference type="GO" id="GO:0016787">
    <property type="term" value="F:hydrolase activity"/>
    <property type="evidence" value="ECO:0007669"/>
    <property type="project" value="UniProtKB-KW"/>
</dbReference>
<organism evidence="5 6">
    <name type="scientific">Thalassobaculum fulvum</name>
    <dbReference type="NCBI Taxonomy" id="1633335"/>
    <lineage>
        <taxon>Bacteria</taxon>
        <taxon>Pseudomonadati</taxon>
        <taxon>Pseudomonadota</taxon>
        <taxon>Alphaproteobacteria</taxon>
        <taxon>Rhodospirillales</taxon>
        <taxon>Thalassobaculaceae</taxon>
        <taxon>Thalassobaculum</taxon>
    </lineage>
</organism>
<evidence type="ECO:0000256" key="3">
    <source>
        <dbReference type="ARBA" id="ARBA00022723"/>
    </source>
</evidence>
<dbReference type="Gene3D" id="3.40.50.1000">
    <property type="entry name" value="HAD superfamily/HAD-like"/>
    <property type="match status" value="1"/>
</dbReference>
<evidence type="ECO:0000256" key="4">
    <source>
        <dbReference type="ARBA" id="ARBA00022842"/>
    </source>
</evidence>
<evidence type="ECO:0000256" key="2">
    <source>
        <dbReference type="ARBA" id="ARBA00006171"/>
    </source>
</evidence>
<comment type="caution">
    <text evidence="5">The sequence shown here is derived from an EMBL/GenBank/DDBJ whole genome shotgun (WGS) entry which is preliminary data.</text>
</comment>
<dbReference type="Pfam" id="PF00702">
    <property type="entry name" value="Hydrolase"/>
    <property type="match status" value="1"/>
</dbReference>
<dbReference type="PANTHER" id="PTHR46193:SF10">
    <property type="entry name" value="6-PHOSPHOGLUCONATE PHOSPHATASE"/>
    <property type="match status" value="1"/>
</dbReference>
<dbReference type="Proteomes" id="UP000630353">
    <property type="component" value="Unassembled WGS sequence"/>
</dbReference>
<dbReference type="SFLD" id="SFLDS00003">
    <property type="entry name" value="Haloacid_Dehalogenase"/>
    <property type="match status" value="1"/>
</dbReference>
<name>A0A918XQH0_9PROT</name>
<keyword evidence="6" id="KW-1185">Reference proteome</keyword>
<gene>
    <name evidence="5" type="ORF">GCM10017083_15590</name>
</gene>
<dbReference type="NCBIfam" id="TIGR01509">
    <property type="entry name" value="HAD-SF-IA-v3"/>
    <property type="match status" value="1"/>
</dbReference>
<dbReference type="SFLD" id="SFLDG01129">
    <property type="entry name" value="C1.5:_HAD__Beta-PGM__Phosphata"/>
    <property type="match status" value="1"/>
</dbReference>
<dbReference type="InterPro" id="IPR036412">
    <property type="entry name" value="HAD-like_sf"/>
</dbReference>
<dbReference type="CDD" id="cd07526">
    <property type="entry name" value="HAD_BPGM_like"/>
    <property type="match status" value="1"/>
</dbReference>
<evidence type="ECO:0000313" key="6">
    <source>
        <dbReference type="Proteomes" id="UP000630353"/>
    </source>
</evidence>
<proteinExistence type="inferred from homology"/>
<dbReference type="SFLD" id="SFLDG01135">
    <property type="entry name" value="C1.5.6:_HAD__Beta-PGM__Phospha"/>
    <property type="match status" value="1"/>
</dbReference>
<dbReference type="AlphaFoldDB" id="A0A918XQH0"/>
<comment type="similarity">
    <text evidence="2">Belongs to the HAD-like hydrolase superfamily. CbbY/CbbZ/Gph/YieH family.</text>
</comment>
<keyword evidence="4" id="KW-0460">Magnesium</keyword>
<accession>A0A918XQH0</accession>
<keyword evidence="5" id="KW-0378">Hydrolase</keyword>
<reference evidence="5" key="1">
    <citation type="journal article" date="2014" name="Int. J. Syst. Evol. Microbiol.">
        <title>Complete genome sequence of Corynebacterium casei LMG S-19264T (=DSM 44701T), isolated from a smear-ripened cheese.</title>
        <authorList>
            <consortium name="US DOE Joint Genome Institute (JGI-PGF)"/>
            <person name="Walter F."/>
            <person name="Albersmeier A."/>
            <person name="Kalinowski J."/>
            <person name="Ruckert C."/>
        </authorList>
    </citation>
    <scope>NUCLEOTIDE SEQUENCE</scope>
    <source>
        <strain evidence="5">KCTC 42651</strain>
    </source>
</reference>
<comment type="cofactor">
    <cofactor evidence="1">
        <name>Mg(2+)</name>
        <dbReference type="ChEBI" id="CHEBI:18420"/>
    </cofactor>
</comment>
<sequence>MAWMPALVIFDCDGVLVDSEPIANRLIAEALSKAGLPMSGEEALERYRGGKLTRIKLRVEEDLGIDLGEHWVDDIYQRQFDAFRRELQLIPGIVDVLDALDRAGVPYCVGSNGPLYKMRVSLGVTGLYERLESRIFSADMVPEPKPAPDLFLHAAAAFDIPPEDVAVVEDSAPGVTAGVAAGMRVFGYAHDSGEEPLRTAGARATFLRMLELPALLNLG</sequence>
<protein>
    <submittedName>
        <fullName evidence="5">Hydrolase</fullName>
    </submittedName>
</protein>
<dbReference type="GO" id="GO:0046872">
    <property type="term" value="F:metal ion binding"/>
    <property type="evidence" value="ECO:0007669"/>
    <property type="project" value="UniProtKB-KW"/>
</dbReference>